<protein>
    <submittedName>
        <fullName evidence="1">Uncharacterized protein</fullName>
    </submittedName>
</protein>
<evidence type="ECO:0000313" key="2">
    <source>
        <dbReference type="Proteomes" id="UP001055879"/>
    </source>
</evidence>
<accession>A0ACB9AXP2</accession>
<sequence length="110" mass="12280">MLSVIYMKFPWSTHSLSMCYEAEDFATGARKCEDIHNGTTLKIYHASYEQAPGRLVSPGAIWVNDETLWSMLKAFAYTQLELAADPRSPIARKTATITPKPTATRTLLLA</sequence>
<organism evidence="1 2">
    <name type="scientific">Arctium lappa</name>
    <name type="common">Greater burdock</name>
    <name type="synonym">Lappa major</name>
    <dbReference type="NCBI Taxonomy" id="4217"/>
    <lineage>
        <taxon>Eukaryota</taxon>
        <taxon>Viridiplantae</taxon>
        <taxon>Streptophyta</taxon>
        <taxon>Embryophyta</taxon>
        <taxon>Tracheophyta</taxon>
        <taxon>Spermatophyta</taxon>
        <taxon>Magnoliopsida</taxon>
        <taxon>eudicotyledons</taxon>
        <taxon>Gunneridae</taxon>
        <taxon>Pentapetalae</taxon>
        <taxon>asterids</taxon>
        <taxon>campanulids</taxon>
        <taxon>Asterales</taxon>
        <taxon>Asteraceae</taxon>
        <taxon>Carduoideae</taxon>
        <taxon>Cardueae</taxon>
        <taxon>Arctiinae</taxon>
        <taxon>Arctium</taxon>
    </lineage>
</organism>
<reference evidence="2" key="1">
    <citation type="journal article" date="2022" name="Mol. Ecol. Resour.">
        <title>The genomes of chicory, endive, great burdock and yacon provide insights into Asteraceae palaeo-polyploidization history and plant inulin production.</title>
        <authorList>
            <person name="Fan W."/>
            <person name="Wang S."/>
            <person name="Wang H."/>
            <person name="Wang A."/>
            <person name="Jiang F."/>
            <person name="Liu H."/>
            <person name="Zhao H."/>
            <person name="Xu D."/>
            <person name="Zhang Y."/>
        </authorList>
    </citation>
    <scope>NUCLEOTIDE SEQUENCE [LARGE SCALE GENOMIC DNA]</scope>
    <source>
        <strain evidence="2">cv. Niubang</strain>
    </source>
</reference>
<name>A0ACB9AXP2_ARCLA</name>
<dbReference type="EMBL" id="CM042053">
    <property type="protein sequence ID" value="KAI3714710.1"/>
    <property type="molecule type" value="Genomic_DNA"/>
</dbReference>
<keyword evidence="2" id="KW-1185">Reference proteome</keyword>
<proteinExistence type="predicted"/>
<reference evidence="1 2" key="2">
    <citation type="journal article" date="2022" name="Mol. Ecol. Resour.">
        <title>The genomes of chicory, endive, great burdock and yacon provide insights into Asteraceae paleo-polyploidization history and plant inulin production.</title>
        <authorList>
            <person name="Fan W."/>
            <person name="Wang S."/>
            <person name="Wang H."/>
            <person name="Wang A."/>
            <person name="Jiang F."/>
            <person name="Liu H."/>
            <person name="Zhao H."/>
            <person name="Xu D."/>
            <person name="Zhang Y."/>
        </authorList>
    </citation>
    <scope>NUCLEOTIDE SEQUENCE [LARGE SCALE GENOMIC DNA]</scope>
    <source>
        <strain evidence="2">cv. Niubang</strain>
    </source>
</reference>
<dbReference type="Proteomes" id="UP001055879">
    <property type="component" value="Linkage Group LG07"/>
</dbReference>
<comment type="caution">
    <text evidence="1">The sequence shown here is derived from an EMBL/GenBank/DDBJ whole genome shotgun (WGS) entry which is preliminary data.</text>
</comment>
<gene>
    <name evidence="1" type="ORF">L6452_21669</name>
</gene>
<evidence type="ECO:0000313" key="1">
    <source>
        <dbReference type="EMBL" id="KAI3714710.1"/>
    </source>
</evidence>